<protein>
    <submittedName>
        <fullName evidence="6">TetR family transcriptional regulator</fullName>
    </submittedName>
</protein>
<dbReference type="Gene3D" id="1.10.357.10">
    <property type="entry name" value="Tetracycline Repressor, domain 2"/>
    <property type="match status" value="1"/>
</dbReference>
<dbReference type="PROSITE" id="PS50977">
    <property type="entry name" value="HTH_TETR_2"/>
    <property type="match status" value="1"/>
</dbReference>
<dbReference type="InterPro" id="IPR009057">
    <property type="entry name" value="Homeodomain-like_sf"/>
</dbReference>
<evidence type="ECO:0000256" key="1">
    <source>
        <dbReference type="ARBA" id="ARBA00023015"/>
    </source>
</evidence>
<dbReference type="GO" id="GO:0003700">
    <property type="term" value="F:DNA-binding transcription factor activity"/>
    <property type="evidence" value="ECO:0007669"/>
    <property type="project" value="TreeGrafter"/>
</dbReference>
<evidence type="ECO:0000313" key="6">
    <source>
        <dbReference type="EMBL" id="TWG27081.1"/>
    </source>
</evidence>
<keyword evidence="7" id="KW-1185">Reference proteome</keyword>
<dbReference type="InterPro" id="IPR001647">
    <property type="entry name" value="HTH_TetR"/>
</dbReference>
<sequence length="205" mass="22634">MARPKLQDQQRAHLAAAARRAIITHGLANVRIRDIAEAAGTSPGTVTYYYRQLDGLFQQVYEEAVDRFHRQRAQAAALAQDPAAKLLAAIDTGLPSGPDDELCCLLYEFSPQARRRPSDAGLRRTLYDRQVQLYEQILTEGSRDGQFTLALPAAEAARNLVALQDAYGYHIIAGTTVTRDQARQYLIGYASYATNTQLAPSVRPT</sequence>
<keyword evidence="2 4" id="KW-0238">DNA-binding</keyword>
<dbReference type="AlphaFoldDB" id="A0A561WT95"/>
<dbReference type="GO" id="GO:0000976">
    <property type="term" value="F:transcription cis-regulatory region binding"/>
    <property type="evidence" value="ECO:0007669"/>
    <property type="project" value="TreeGrafter"/>
</dbReference>
<dbReference type="PANTHER" id="PTHR30055">
    <property type="entry name" value="HTH-TYPE TRANSCRIPTIONAL REGULATOR RUTR"/>
    <property type="match status" value="1"/>
</dbReference>
<dbReference type="PANTHER" id="PTHR30055:SF234">
    <property type="entry name" value="HTH-TYPE TRANSCRIPTIONAL REGULATOR BETI"/>
    <property type="match status" value="1"/>
</dbReference>
<keyword evidence="3" id="KW-0804">Transcription</keyword>
<evidence type="ECO:0000259" key="5">
    <source>
        <dbReference type="PROSITE" id="PS50977"/>
    </source>
</evidence>
<dbReference type="InterPro" id="IPR036271">
    <property type="entry name" value="Tet_transcr_reg_TetR-rel_C_sf"/>
</dbReference>
<evidence type="ECO:0000256" key="4">
    <source>
        <dbReference type="PROSITE-ProRule" id="PRU00335"/>
    </source>
</evidence>
<comment type="caution">
    <text evidence="6">The sequence shown here is derived from an EMBL/GenBank/DDBJ whole genome shotgun (WGS) entry which is preliminary data.</text>
</comment>
<evidence type="ECO:0000256" key="3">
    <source>
        <dbReference type="ARBA" id="ARBA00023163"/>
    </source>
</evidence>
<keyword evidence="1" id="KW-0805">Transcription regulation</keyword>
<dbReference type="Pfam" id="PF00440">
    <property type="entry name" value="TetR_N"/>
    <property type="match status" value="1"/>
</dbReference>
<feature type="DNA-binding region" description="H-T-H motif" evidence="4">
    <location>
        <begin position="31"/>
        <end position="50"/>
    </location>
</feature>
<proteinExistence type="predicted"/>
<gene>
    <name evidence="6" type="ORF">FHX75_11216</name>
</gene>
<dbReference type="RefSeq" id="WP_170285264.1">
    <property type="nucleotide sequence ID" value="NZ_VIXA01000001.1"/>
</dbReference>
<dbReference type="Proteomes" id="UP000319927">
    <property type="component" value="Unassembled WGS sequence"/>
</dbReference>
<organism evidence="6 7">
    <name type="scientific">Micromonospora palomenae</name>
    <dbReference type="NCBI Taxonomy" id="1461247"/>
    <lineage>
        <taxon>Bacteria</taxon>
        <taxon>Bacillati</taxon>
        <taxon>Actinomycetota</taxon>
        <taxon>Actinomycetes</taxon>
        <taxon>Micromonosporales</taxon>
        <taxon>Micromonosporaceae</taxon>
        <taxon>Micromonospora</taxon>
    </lineage>
</organism>
<dbReference type="EMBL" id="VIXA01000001">
    <property type="protein sequence ID" value="TWG27081.1"/>
    <property type="molecule type" value="Genomic_DNA"/>
</dbReference>
<reference evidence="6 7" key="1">
    <citation type="submission" date="2019-06" db="EMBL/GenBank/DDBJ databases">
        <title>Sequencing the genomes of 1000 actinobacteria strains.</title>
        <authorList>
            <person name="Klenk H.-P."/>
        </authorList>
    </citation>
    <scope>NUCLEOTIDE SEQUENCE [LARGE SCALE GENOMIC DNA]</scope>
    <source>
        <strain evidence="6 7">DSM 102131</strain>
    </source>
</reference>
<evidence type="ECO:0000313" key="7">
    <source>
        <dbReference type="Proteomes" id="UP000319927"/>
    </source>
</evidence>
<dbReference type="SUPFAM" id="SSF46689">
    <property type="entry name" value="Homeodomain-like"/>
    <property type="match status" value="1"/>
</dbReference>
<dbReference type="SUPFAM" id="SSF48498">
    <property type="entry name" value="Tetracyclin repressor-like, C-terminal domain"/>
    <property type="match status" value="1"/>
</dbReference>
<accession>A0A561WT95</accession>
<name>A0A561WT95_9ACTN</name>
<feature type="domain" description="HTH tetR-type" evidence="5">
    <location>
        <begin position="8"/>
        <end position="68"/>
    </location>
</feature>
<evidence type="ECO:0000256" key="2">
    <source>
        <dbReference type="ARBA" id="ARBA00023125"/>
    </source>
</evidence>
<dbReference type="InterPro" id="IPR050109">
    <property type="entry name" value="HTH-type_TetR-like_transc_reg"/>
</dbReference>